<dbReference type="NCBIfam" id="NF045964">
    <property type="entry name" value="RNAP_delt_plasma"/>
    <property type="match status" value="1"/>
</dbReference>
<keyword evidence="4" id="KW-1185">Reference proteome</keyword>
<dbReference type="RefSeq" id="WP_129725227.1">
    <property type="nucleotide sequence ID" value="NZ_CP101807.1"/>
</dbReference>
<feature type="domain" description="HTH HARE-type" evidence="2">
    <location>
        <begin position="2"/>
        <end position="82"/>
    </location>
</feature>
<evidence type="ECO:0000259" key="2">
    <source>
        <dbReference type="PROSITE" id="PS51913"/>
    </source>
</evidence>
<gene>
    <name evidence="3" type="ORF">NCTC10181_00228</name>
</gene>
<evidence type="ECO:0000313" key="3">
    <source>
        <dbReference type="EMBL" id="VEU74391.1"/>
    </source>
</evidence>
<protein>
    <recommendedName>
        <fullName evidence="2">HTH HARE-type domain-containing protein</fullName>
    </recommendedName>
</protein>
<sequence length="85" mass="10242">MKTMLDIAIEVISQDTTQKFTFEEIFEVVENELQQSWTTNFVSEDTPYEKIRERKIGELYTLLTVDRRFERNQDGTWQSKNIEIF</sequence>
<dbReference type="PROSITE" id="PS51913">
    <property type="entry name" value="HTH_HARE"/>
    <property type="match status" value="1"/>
</dbReference>
<dbReference type="OrthoDB" id="399771at2"/>
<evidence type="ECO:0000256" key="1">
    <source>
        <dbReference type="ARBA" id="ARBA00023163"/>
    </source>
</evidence>
<keyword evidence="1" id="KW-0804">Transcription</keyword>
<dbReference type="InterPro" id="IPR007759">
    <property type="entry name" value="Asxl_HARE-HTH"/>
</dbReference>
<name>A0A449B1E6_9BACT</name>
<dbReference type="AlphaFoldDB" id="A0A449B1E6"/>
<dbReference type="InterPro" id="IPR038087">
    <property type="entry name" value="RNAP_delta_N_dom_sf"/>
</dbReference>
<accession>A0A449B1E6</accession>
<reference evidence="3 4" key="1">
    <citation type="submission" date="2019-01" db="EMBL/GenBank/DDBJ databases">
        <authorList>
            <consortium name="Pathogen Informatics"/>
        </authorList>
    </citation>
    <scope>NUCLEOTIDE SEQUENCE [LARGE SCALE GENOMIC DNA]</scope>
    <source>
        <strain evidence="3 4">NCTC10181</strain>
    </source>
</reference>
<dbReference type="Proteomes" id="UP000290985">
    <property type="component" value="Chromosome"/>
</dbReference>
<organism evidence="3 4">
    <name type="scientific">Mycoplasmopsis citelli</name>
    <dbReference type="NCBI Taxonomy" id="171281"/>
    <lineage>
        <taxon>Bacteria</taxon>
        <taxon>Bacillati</taxon>
        <taxon>Mycoplasmatota</taxon>
        <taxon>Mycoplasmoidales</taxon>
        <taxon>Metamycoplasmataceae</taxon>
        <taxon>Mycoplasmopsis</taxon>
    </lineage>
</organism>
<proteinExistence type="predicted"/>
<evidence type="ECO:0000313" key="4">
    <source>
        <dbReference type="Proteomes" id="UP000290985"/>
    </source>
</evidence>
<dbReference type="Gene3D" id="1.10.10.1250">
    <property type="entry name" value="RNA polymerase, subunit delta, N-terminal domain"/>
    <property type="match status" value="1"/>
</dbReference>
<dbReference type="EMBL" id="LR215036">
    <property type="protein sequence ID" value="VEU74391.1"/>
    <property type="molecule type" value="Genomic_DNA"/>
</dbReference>
<dbReference type="GO" id="GO:0006355">
    <property type="term" value="P:regulation of DNA-templated transcription"/>
    <property type="evidence" value="ECO:0007669"/>
    <property type="project" value="InterPro"/>
</dbReference>
<dbReference type="KEGG" id="mcit:NCTC10181_00228"/>